<keyword evidence="3" id="KW-1185">Reference proteome</keyword>
<gene>
    <name evidence="2" type="ORF">ALC57_09939</name>
</gene>
<accession>A0A151J4R7</accession>
<dbReference type="EMBL" id="KQ980097">
    <property type="protein sequence ID" value="KYN17769.1"/>
    <property type="molecule type" value="Genomic_DNA"/>
</dbReference>
<evidence type="ECO:0000313" key="3">
    <source>
        <dbReference type="Proteomes" id="UP000078492"/>
    </source>
</evidence>
<name>A0A151J4R7_9HYME</name>
<feature type="compositionally biased region" description="Basic and acidic residues" evidence="1">
    <location>
        <begin position="144"/>
        <end position="158"/>
    </location>
</feature>
<feature type="region of interest" description="Disordered" evidence="1">
    <location>
        <begin position="315"/>
        <end position="344"/>
    </location>
</feature>
<dbReference type="PANTHER" id="PTHR47331">
    <property type="entry name" value="PHD-TYPE DOMAIN-CONTAINING PROTEIN"/>
    <property type="match status" value="1"/>
</dbReference>
<protein>
    <submittedName>
        <fullName evidence="2">Uncharacterized protein</fullName>
    </submittedName>
</protein>
<dbReference type="CDD" id="cd00303">
    <property type="entry name" value="retropepsin_like"/>
    <property type="match status" value="1"/>
</dbReference>
<dbReference type="SUPFAM" id="SSF56672">
    <property type="entry name" value="DNA/RNA polymerases"/>
    <property type="match status" value="1"/>
</dbReference>
<feature type="compositionally biased region" description="Basic and acidic residues" evidence="1">
    <location>
        <begin position="120"/>
        <end position="133"/>
    </location>
</feature>
<sequence>MSILFYDRSRSNSIESRNLFCECENIRAHGSGNEPPLVRNSPHSTSVPRQSRQVFWRLYRHPEAHYHDASQTVALRDSLYPRITSRAHNELSVPPSCRHFGAASTSRTFEQPSRRRPHGTARDHHLRKDDRSSPPRPTSAASQKEAKDEWPGQAEDHSTQRIIAIRDTRCKRSLRMRTRATRQIADGAAKHLHALQALKRPCDKWDDILIVMLASKLDPRTAREWQSSLTGSELPTLKQFFKFLNHYCQTLEASAKPNNNVAKSTAKGSQADSKRQLSLSATVKTKCNHCKGQANCPSGNCRVCRVKHNTLLHPTAANTAASEESDRDAGDSKPTNAAQVTSTHASQLANDSGVILSTAVMFALDSQGRARPYRVLLDCDSQANFISKQYLKNLGLVPRKSNITITGVNGSATTSSQVVNAQLQSRVNSYTTVAECVVTDRVTEKLPSVSFPRNAVRLPRNIQLADPNFNVSSEIDILIGAELFWDLLCVGQINSTSNHPQLQKTRLGWILAGPRLDNQSVITRADRPPLSNYSPQEKFCEQHFVDNVTRNSQGQYIVKLPVKEHLLPSLGNSQDIAFKRLKALERRLSRDASLKQQYAKFMKDYLTLGHMRAIPPSVSENAVPHHCVFKVTSGSSKLCVVFDASCKSDTGVSLNDLLEVGPVIQQDLASMLMRFRYFRYVMSADIVKMYRQILVDQSQTSLQRTLWRDNPEEEAVTHELLAVTYGTSAASFLATRCLAHLADQHGSEFPLGALRVKRDFYVDDLLTRADSIQELEIIRDEAIQLLRAGLFELSKWASNCHQLLELLRERGDEFITLNNDNSSILGIKWNQAQDTFHFSCELDPACSANTKQAILSETARCFDPLGLLGPTTVAQWRAG</sequence>
<dbReference type="GO" id="GO:0071897">
    <property type="term" value="P:DNA biosynthetic process"/>
    <property type="evidence" value="ECO:0007669"/>
    <property type="project" value="UniProtKB-ARBA"/>
</dbReference>
<evidence type="ECO:0000256" key="1">
    <source>
        <dbReference type="SAM" id="MobiDB-lite"/>
    </source>
</evidence>
<organism evidence="2 3">
    <name type="scientific">Trachymyrmex cornetzi</name>
    <dbReference type="NCBI Taxonomy" id="471704"/>
    <lineage>
        <taxon>Eukaryota</taxon>
        <taxon>Metazoa</taxon>
        <taxon>Ecdysozoa</taxon>
        <taxon>Arthropoda</taxon>
        <taxon>Hexapoda</taxon>
        <taxon>Insecta</taxon>
        <taxon>Pterygota</taxon>
        <taxon>Neoptera</taxon>
        <taxon>Endopterygota</taxon>
        <taxon>Hymenoptera</taxon>
        <taxon>Apocrita</taxon>
        <taxon>Aculeata</taxon>
        <taxon>Formicoidea</taxon>
        <taxon>Formicidae</taxon>
        <taxon>Myrmicinae</taxon>
        <taxon>Trachymyrmex</taxon>
    </lineage>
</organism>
<feature type="region of interest" description="Disordered" evidence="1">
    <location>
        <begin position="91"/>
        <end position="158"/>
    </location>
</feature>
<dbReference type="Proteomes" id="UP000078492">
    <property type="component" value="Unassembled WGS sequence"/>
</dbReference>
<reference evidence="2 3" key="1">
    <citation type="submission" date="2015-09" db="EMBL/GenBank/DDBJ databases">
        <title>Trachymyrmex cornetzi WGS genome.</title>
        <authorList>
            <person name="Nygaard S."/>
            <person name="Hu H."/>
            <person name="Boomsma J."/>
            <person name="Zhang G."/>
        </authorList>
    </citation>
    <scope>NUCLEOTIDE SEQUENCE [LARGE SCALE GENOMIC DNA]</scope>
    <source>
        <strain evidence="2">Tcor2-1</strain>
        <tissue evidence="2">Whole body</tissue>
    </source>
</reference>
<dbReference type="InterPro" id="IPR043502">
    <property type="entry name" value="DNA/RNA_pol_sf"/>
</dbReference>
<proteinExistence type="predicted"/>
<dbReference type="AlphaFoldDB" id="A0A151J4R7"/>
<dbReference type="PANTHER" id="PTHR47331:SF5">
    <property type="entry name" value="RIBONUCLEASE H"/>
    <property type="match status" value="1"/>
</dbReference>
<dbReference type="STRING" id="471704.A0A151J4R7"/>
<feature type="compositionally biased region" description="Polar residues" evidence="1">
    <location>
        <begin position="333"/>
        <end position="344"/>
    </location>
</feature>
<evidence type="ECO:0000313" key="2">
    <source>
        <dbReference type="EMBL" id="KYN17769.1"/>
    </source>
</evidence>